<name>A0ABZ3EV64_9FIRM</name>
<keyword evidence="1" id="KW-0472">Membrane</keyword>
<feature type="transmembrane region" description="Helical" evidence="1">
    <location>
        <begin position="374"/>
        <end position="394"/>
    </location>
</feature>
<accession>A0ABZ3EV64</accession>
<keyword evidence="1" id="KW-0812">Transmembrane</keyword>
<dbReference type="RefSeq" id="WP_342756896.1">
    <property type="nucleotide sequence ID" value="NZ_CP146256.1"/>
</dbReference>
<keyword evidence="1" id="KW-1133">Transmembrane helix</keyword>
<proteinExistence type="predicted"/>
<evidence type="ECO:0000313" key="2">
    <source>
        <dbReference type="EMBL" id="XAH73288.1"/>
    </source>
</evidence>
<feature type="transmembrane region" description="Helical" evidence="1">
    <location>
        <begin position="39"/>
        <end position="60"/>
    </location>
</feature>
<feature type="transmembrane region" description="Helical" evidence="1">
    <location>
        <begin position="66"/>
        <end position="86"/>
    </location>
</feature>
<organism evidence="2 3">
    <name type="scientific">Kineothrix sedimenti</name>
    <dbReference type="NCBI Taxonomy" id="3123317"/>
    <lineage>
        <taxon>Bacteria</taxon>
        <taxon>Bacillati</taxon>
        <taxon>Bacillota</taxon>
        <taxon>Clostridia</taxon>
        <taxon>Lachnospirales</taxon>
        <taxon>Lachnospiraceae</taxon>
        <taxon>Kineothrix</taxon>
    </lineage>
</organism>
<feature type="transmembrane region" description="Helical" evidence="1">
    <location>
        <begin position="266"/>
        <end position="285"/>
    </location>
</feature>
<feature type="transmembrane region" description="Helical" evidence="1">
    <location>
        <begin position="107"/>
        <end position="128"/>
    </location>
</feature>
<feature type="transmembrane region" description="Helical" evidence="1">
    <location>
        <begin position="336"/>
        <end position="353"/>
    </location>
</feature>
<feature type="transmembrane region" description="Helical" evidence="1">
    <location>
        <begin position="297"/>
        <end position="324"/>
    </location>
</feature>
<reference evidence="2 3" key="1">
    <citation type="submission" date="2024-02" db="EMBL/GenBank/DDBJ databases">
        <title>Bacterial strain from lacustrine sediment.</title>
        <authorList>
            <person name="Petit C."/>
            <person name="Fadhlaoui K."/>
        </authorList>
    </citation>
    <scope>NUCLEOTIDE SEQUENCE [LARGE SCALE GENOMIC DNA]</scope>
    <source>
        <strain evidence="2 3">IPX-CK</strain>
    </source>
</reference>
<evidence type="ECO:0000256" key="1">
    <source>
        <dbReference type="SAM" id="Phobius"/>
    </source>
</evidence>
<evidence type="ECO:0000313" key="3">
    <source>
        <dbReference type="Proteomes" id="UP001451571"/>
    </source>
</evidence>
<sequence>MGESIFYQLLWLFLLYSFIGWLGETCITVIKTKVFSNRGILSGPFCVVYGICAVIMTVGFNDLKESWIFLFLGCMSVSTVIEWIAAHMLEKTGQSRWWNYSNKKWNLDGYVCLQYSVAWGILGVLGLKYVNPLLLSFYEMFPATVMKIVLWTVAAIMIMDGAGSYMVAAGIQERFPNAEKMKHRLGNISIRLGNYIADYINRRMERAYPKRQKQQKSCVKETVFAKGCGFYKLVLLFFIGAFLGDIIETIFCRLTAGVWMSRSSVVWGPFSIVWGLAIVLATALLHNHRHKSDSFVFLFGTVLGGVYEYLCSVFTEAVFGQVFWDYSEIPFNLGGRINLLYCFFWGIAAVIWLKRLYPVLSEKIEKLPMKIGKVFTWSFLVFMICNIAMSGMALTRYTERAYGVSPESRLEEWIDERFSDEVMERIYPNAKTTS</sequence>
<feature type="transmembrane region" description="Helical" evidence="1">
    <location>
        <begin position="148"/>
        <end position="171"/>
    </location>
</feature>
<dbReference type="Pfam" id="PF06541">
    <property type="entry name" value="ABC_trans_CmpB"/>
    <property type="match status" value="2"/>
</dbReference>
<feature type="transmembrane region" description="Helical" evidence="1">
    <location>
        <begin position="233"/>
        <end position="260"/>
    </location>
</feature>
<protein>
    <submittedName>
        <fullName evidence="2">ABC transporter permease</fullName>
    </submittedName>
</protein>
<dbReference type="EMBL" id="CP146256">
    <property type="protein sequence ID" value="XAH73288.1"/>
    <property type="molecule type" value="Genomic_DNA"/>
</dbReference>
<feature type="transmembrane region" description="Helical" evidence="1">
    <location>
        <begin position="6"/>
        <end position="27"/>
    </location>
</feature>
<keyword evidence="3" id="KW-1185">Reference proteome</keyword>
<dbReference type="Proteomes" id="UP001451571">
    <property type="component" value="Chromosome"/>
</dbReference>
<gene>
    <name evidence="2" type="ORF">V6984_17540</name>
</gene>
<dbReference type="InterPro" id="IPR010540">
    <property type="entry name" value="CmpB_TMEM229"/>
</dbReference>